<dbReference type="Gene3D" id="1.10.860.10">
    <property type="entry name" value="DNAb Helicase, Chain A"/>
    <property type="match status" value="1"/>
</dbReference>
<dbReference type="NCBIfam" id="TIGR01391">
    <property type="entry name" value="dnaG"/>
    <property type="match status" value="1"/>
</dbReference>
<dbReference type="Gene3D" id="3.90.980.10">
    <property type="entry name" value="DNA primase, catalytic core, N-terminal domain"/>
    <property type="match status" value="1"/>
</dbReference>
<evidence type="ECO:0000313" key="18">
    <source>
        <dbReference type="Proteomes" id="UP000176504"/>
    </source>
</evidence>
<dbReference type="InterPro" id="IPR019475">
    <property type="entry name" value="DNA_primase_DnaB-bd"/>
</dbReference>
<evidence type="ECO:0000256" key="1">
    <source>
        <dbReference type="ARBA" id="ARBA00022478"/>
    </source>
</evidence>
<dbReference type="InterPro" id="IPR016136">
    <property type="entry name" value="DNA_helicase_N/primase_C"/>
</dbReference>
<dbReference type="InterPro" id="IPR050219">
    <property type="entry name" value="DnaG_primase"/>
</dbReference>
<dbReference type="InterPro" id="IPR006295">
    <property type="entry name" value="DNA_primase_DnaG"/>
</dbReference>
<accession>A0A1F4VE76</accession>
<dbReference type="EMBL" id="MEVI01000003">
    <property type="protein sequence ID" value="OGC55278.1"/>
    <property type="molecule type" value="Genomic_DNA"/>
</dbReference>
<keyword evidence="8 12" id="KW-0862">Zinc</keyword>
<comment type="catalytic activity">
    <reaction evidence="12">
        <text>ssDNA + n NTP = ssDNA/pppN(pN)n-1 hybrid + (n-1) diphosphate.</text>
        <dbReference type="EC" id="2.7.7.101"/>
    </reaction>
</comment>
<dbReference type="PIRSF" id="PIRSF002811">
    <property type="entry name" value="DnaG"/>
    <property type="match status" value="1"/>
</dbReference>
<keyword evidence="15" id="KW-0175">Coiled coil</keyword>
<evidence type="ECO:0000313" key="17">
    <source>
        <dbReference type="EMBL" id="OGC55278.1"/>
    </source>
</evidence>
<feature type="coiled-coil region" evidence="15">
    <location>
        <begin position="526"/>
        <end position="588"/>
    </location>
</feature>
<evidence type="ECO:0000256" key="4">
    <source>
        <dbReference type="ARBA" id="ARBA00022695"/>
    </source>
</evidence>
<comment type="subunit">
    <text evidence="12">Monomer. Interacts with DnaB.</text>
</comment>
<comment type="cofactor">
    <cofactor evidence="12 13 14">
        <name>Zn(2+)</name>
        <dbReference type="ChEBI" id="CHEBI:29105"/>
    </cofactor>
    <text evidence="12 13 14">Binds 1 zinc ion per monomer.</text>
</comment>
<keyword evidence="10 12" id="KW-0238">DNA-binding</keyword>
<dbReference type="InterPro" id="IPR036977">
    <property type="entry name" value="DNA_primase_Znf_CHC2"/>
</dbReference>
<dbReference type="PROSITE" id="PS50880">
    <property type="entry name" value="TOPRIM"/>
    <property type="match status" value="1"/>
</dbReference>
<comment type="function">
    <text evidence="12 13">RNA polymerase that catalyzes the synthesis of short RNA molecules used as primers for DNA polymerase during DNA replication.</text>
</comment>
<dbReference type="HAMAP" id="MF_00974">
    <property type="entry name" value="DNA_primase_DnaG"/>
    <property type="match status" value="1"/>
</dbReference>
<dbReference type="SUPFAM" id="SSF57783">
    <property type="entry name" value="Zinc beta-ribbon"/>
    <property type="match status" value="1"/>
</dbReference>
<dbReference type="PANTHER" id="PTHR30313">
    <property type="entry name" value="DNA PRIMASE"/>
    <property type="match status" value="1"/>
</dbReference>
<evidence type="ECO:0000256" key="10">
    <source>
        <dbReference type="ARBA" id="ARBA00023125"/>
    </source>
</evidence>
<protein>
    <recommendedName>
        <fullName evidence="12 13">DNA primase</fullName>
        <ecNumber evidence="12">2.7.7.101</ecNumber>
    </recommendedName>
</protein>
<dbReference type="InterPro" id="IPR034151">
    <property type="entry name" value="TOPRIM_DnaG_bac"/>
</dbReference>
<dbReference type="InterPro" id="IPR006171">
    <property type="entry name" value="TOPRIM_dom"/>
</dbReference>
<evidence type="ECO:0000256" key="13">
    <source>
        <dbReference type="PIRNR" id="PIRNR002811"/>
    </source>
</evidence>
<dbReference type="GO" id="GO:0006269">
    <property type="term" value="P:DNA replication, synthesis of primer"/>
    <property type="evidence" value="ECO:0007669"/>
    <property type="project" value="UniProtKB-UniRule"/>
</dbReference>
<proteinExistence type="inferred from homology"/>
<feature type="domain" description="Toprim" evidence="16">
    <location>
        <begin position="255"/>
        <end position="336"/>
    </location>
</feature>
<evidence type="ECO:0000256" key="6">
    <source>
        <dbReference type="ARBA" id="ARBA00022723"/>
    </source>
</evidence>
<comment type="caution">
    <text evidence="17">The sequence shown here is derived from an EMBL/GenBank/DDBJ whole genome shotgun (WGS) entry which is preliminary data.</text>
</comment>
<evidence type="ECO:0000256" key="14">
    <source>
        <dbReference type="PIRSR" id="PIRSR002811-1"/>
    </source>
</evidence>
<keyword evidence="11 12" id="KW-0804">Transcription</keyword>
<evidence type="ECO:0000256" key="11">
    <source>
        <dbReference type="ARBA" id="ARBA00023163"/>
    </source>
</evidence>
<dbReference type="Proteomes" id="UP000176504">
    <property type="component" value="Unassembled WGS sequence"/>
</dbReference>
<dbReference type="PANTHER" id="PTHR30313:SF2">
    <property type="entry name" value="DNA PRIMASE"/>
    <property type="match status" value="1"/>
</dbReference>
<dbReference type="FunFam" id="3.90.580.10:FF:000001">
    <property type="entry name" value="DNA primase"/>
    <property type="match status" value="1"/>
</dbReference>
<evidence type="ECO:0000256" key="9">
    <source>
        <dbReference type="ARBA" id="ARBA00022842"/>
    </source>
</evidence>
<dbReference type="AlphaFoldDB" id="A0A1F4VE76"/>
<dbReference type="EC" id="2.7.7.101" evidence="12"/>
<keyword evidence="7 12" id="KW-0863">Zinc-finger</keyword>
<keyword evidence="2 12" id="KW-0639">Primosome</keyword>
<feature type="zinc finger region" description="CHC2-type" evidence="12 14">
    <location>
        <begin position="36"/>
        <end position="60"/>
    </location>
</feature>
<evidence type="ECO:0000256" key="12">
    <source>
        <dbReference type="HAMAP-Rule" id="MF_00974"/>
    </source>
</evidence>
<dbReference type="InterPro" id="IPR013264">
    <property type="entry name" value="DNAG_N"/>
</dbReference>
<keyword evidence="6 12" id="KW-0479">Metal-binding</keyword>
<evidence type="ECO:0000259" key="16">
    <source>
        <dbReference type="PROSITE" id="PS50880"/>
    </source>
</evidence>
<dbReference type="Pfam" id="PF13155">
    <property type="entry name" value="Toprim_2"/>
    <property type="match status" value="1"/>
</dbReference>
<dbReference type="SMART" id="SM00493">
    <property type="entry name" value="TOPRIM"/>
    <property type="match status" value="1"/>
</dbReference>
<dbReference type="SUPFAM" id="SSF56731">
    <property type="entry name" value="DNA primase core"/>
    <property type="match status" value="1"/>
</dbReference>
<reference evidence="17 18" key="1">
    <citation type="journal article" date="2016" name="Nat. Commun.">
        <title>Thousands of microbial genomes shed light on interconnected biogeochemical processes in an aquifer system.</title>
        <authorList>
            <person name="Anantharaman K."/>
            <person name="Brown C.T."/>
            <person name="Hug L.A."/>
            <person name="Sharon I."/>
            <person name="Castelle C.J."/>
            <person name="Probst A.J."/>
            <person name="Thomas B.C."/>
            <person name="Singh A."/>
            <person name="Wilkins M.J."/>
            <person name="Karaoz U."/>
            <person name="Brodie E.L."/>
            <person name="Williams K.H."/>
            <person name="Hubbard S.S."/>
            <person name="Banfield J.F."/>
        </authorList>
    </citation>
    <scope>NUCLEOTIDE SEQUENCE [LARGE SCALE GENOMIC DNA]</scope>
</reference>
<comment type="similarity">
    <text evidence="12 13">Belongs to the DnaG primase family.</text>
</comment>
<organism evidence="17 18">
    <name type="scientific">candidate division WWE3 bacterium RIFCSPLOWO2_01_FULL_41_18</name>
    <dbReference type="NCBI Taxonomy" id="1802625"/>
    <lineage>
        <taxon>Bacteria</taxon>
        <taxon>Katanobacteria</taxon>
    </lineage>
</organism>
<evidence type="ECO:0000256" key="15">
    <source>
        <dbReference type="SAM" id="Coils"/>
    </source>
</evidence>
<keyword evidence="4 12" id="KW-0548">Nucleotidyltransferase</keyword>
<evidence type="ECO:0000256" key="7">
    <source>
        <dbReference type="ARBA" id="ARBA00022771"/>
    </source>
</evidence>
<dbReference type="Pfam" id="PF10410">
    <property type="entry name" value="DnaB_bind"/>
    <property type="match status" value="1"/>
</dbReference>
<sequence length="590" mass="66283">MDEDKLAEIKNRINIVDLISSYVALIKGGKNYKGLCPFHNEKTPSFIVSPELQIFKCFGCQEGGDAFSFIQKIEGMDFPSSVKYLADKAGVKIEFTGRPEQKERKDVIFELNHLASEYYHYILTKHKLGVKALEYFKKKRFLTDATIKAFKLGYSPNSWRSLCGFLISKGYRIDDIAAAGLAQMSEGAKNYYDRFRGRVIFPFINNSGNVIGFSGRTLSDGEEPKYINTPETEAFHKGNVLFGLEKAKVAVRREKLAIVVEGHMDVISAHQGGFDNVVGTGGTSLTLEQLKLLKRLAGDVAFCFDTDLAGLFASGRAIELGESLNINVKVVVIPKPYKDLDECIRDNPKKLREAINDSKSVYDFYFLSAFERFSPNDPLDKKRIAETLAPVISSIRNPVLKEHYVKRLAGDLGVSEESVYSMLTSLGGGSSVTVTTLSKPLQGVSLQEYALSLLLKSPLDIASSSLYKLGQRDFTNTSLERIFVELKDHIIGRKKKFEIKYFCAKIAKVDEELSKEIQALYLKDIKESIFEDAERLKNELNLVLRRIKLETAKDELKILGGKIKEAEAKNDTAEVKRLTEEFKEISERLI</sequence>
<evidence type="ECO:0000256" key="3">
    <source>
        <dbReference type="ARBA" id="ARBA00022679"/>
    </source>
</evidence>
<dbReference type="GO" id="GO:1990077">
    <property type="term" value="C:primosome complex"/>
    <property type="evidence" value="ECO:0007669"/>
    <property type="project" value="UniProtKB-KW"/>
</dbReference>
<dbReference type="GO" id="GO:0008270">
    <property type="term" value="F:zinc ion binding"/>
    <property type="evidence" value="ECO:0007669"/>
    <property type="project" value="UniProtKB-UniRule"/>
</dbReference>
<dbReference type="InterPro" id="IPR037068">
    <property type="entry name" value="DNA_primase_core_N_sf"/>
</dbReference>
<dbReference type="CDD" id="cd03364">
    <property type="entry name" value="TOPRIM_DnaG_primases"/>
    <property type="match status" value="1"/>
</dbReference>
<dbReference type="GO" id="GO:0000428">
    <property type="term" value="C:DNA-directed RNA polymerase complex"/>
    <property type="evidence" value="ECO:0007669"/>
    <property type="project" value="UniProtKB-KW"/>
</dbReference>
<dbReference type="GO" id="GO:0003899">
    <property type="term" value="F:DNA-directed RNA polymerase activity"/>
    <property type="evidence" value="ECO:0007669"/>
    <property type="project" value="UniProtKB-UniRule"/>
</dbReference>
<dbReference type="Pfam" id="PF08275">
    <property type="entry name" value="DNAG_N"/>
    <property type="match status" value="1"/>
</dbReference>
<keyword evidence="3 12" id="KW-0808">Transferase</keyword>
<dbReference type="Gene3D" id="3.90.580.10">
    <property type="entry name" value="Zinc finger, CHC2-type domain"/>
    <property type="match status" value="1"/>
</dbReference>
<dbReference type="GO" id="GO:0003677">
    <property type="term" value="F:DNA binding"/>
    <property type="evidence" value="ECO:0007669"/>
    <property type="project" value="UniProtKB-KW"/>
</dbReference>
<keyword evidence="9" id="KW-0460">Magnesium</keyword>
<dbReference type="InterPro" id="IPR030846">
    <property type="entry name" value="DnaG_bac"/>
</dbReference>
<dbReference type="GO" id="GO:0005737">
    <property type="term" value="C:cytoplasm"/>
    <property type="evidence" value="ECO:0007669"/>
    <property type="project" value="TreeGrafter"/>
</dbReference>
<gene>
    <name evidence="12" type="primary">dnaG</name>
    <name evidence="17" type="ORF">A3A78_04875</name>
</gene>
<dbReference type="Gene3D" id="3.40.1360.10">
    <property type="match status" value="1"/>
</dbReference>
<keyword evidence="5 12" id="KW-0235">DNA replication</keyword>
<dbReference type="InterPro" id="IPR002694">
    <property type="entry name" value="Znf_CHC2"/>
</dbReference>
<name>A0A1F4VE76_UNCKA</name>
<evidence type="ECO:0000256" key="8">
    <source>
        <dbReference type="ARBA" id="ARBA00022833"/>
    </source>
</evidence>
<comment type="domain">
    <text evidence="12">Contains an N-terminal zinc-binding domain, a central core domain that contains the primase activity, and a C-terminal DnaB-binding domain.</text>
</comment>
<dbReference type="Pfam" id="PF01807">
    <property type="entry name" value="Zn_ribbon_DnaG"/>
    <property type="match status" value="1"/>
</dbReference>
<keyword evidence="1 12" id="KW-0240">DNA-directed RNA polymerase</keyword>
<evidence type="ECO:0000256" key="2">
    <source>
        <dbReference type="ARBA" id="ARBA00022515"/>
    </source>
</evidence>
<dbReference type="SMART" id="SM00400">
    <property type="entry name" value="ZnF_CHCC"/>
    <property type="match status" value="1"/>
</dbReference>
<evidence type="ECO:0000256" key="5">
    <source>
        <dbReference type="ARBA" id="ARBA00022705"/>
    </source>
</evidence>